<dbReference type="CDD" id="cd12215">
    <property type="entry name" value="ChiC_BD"/>
    <property type="match status" value="2"/>
</dbReference>
<dbReference type="RefSeq" id="WP_354025507.1">
    <property type="nucleotide sequence ID" value="NZ_JBEPSJ010000003.1"/>
</dbReference>
<protein>
    <submittedName>
        <fullName evidence="4">Chitinase</fullName>
        <ecNumber evidence="4">3.2.1.14</ecNumber>
    </submittedName>
</protein>
<organism evidence="4 5">
    <name type="scientific">Conyzicola nivalis</name>
    <dbReference type="NCBI Taxonomy" id="1477021"/>
    <lineage>
        <taxon>Bacteria</taxon>
        <taxon>Bacillati</taxon>
        <taxon>Actinomycetota</taxon>
        <taxon>Actinomycetes</taxon>
        <taxon>Micrococcales</taxon>
        <taxon>Microbacteriaceae</taxon>
        <taxon>Conyzicola</taxon>
    </lineage>
</organism>
<evidence type="ECO:0000256" key="1">
    <source>
        <dbReference type="ARBA" id="ARBA00022801"/>
    </source>
</evidence>
<evidence type="ECO:0000313" key="4">
    <source>
        <dbReference type="EMBL" id="MET4583352.1"/>
    </source>
</evidence>
<evidence type="ECO:0000259" key="3">
    <source>
        <dbReference type="SMART" id="SM00495"/>
    </source>
</evidence>
<dbReference type="InterPro" id="IPR036573">
    <property type="entry name" value="CBM_sf_5/12"/>
</dbReference>
<proteinExistence type="predicted"/>
<feature type="transmembrane region" description="Helical" evidence="2">
    <location>
        <begin position="24"/>
        <end position="49"/>
    </location>
</feature>
<dbReference type="PANTHER" id="PTHR42976">
    <property type="entry name" value="BIFUNCTIONAL CHITINASE/LYSOZYME-RELATED"/>
    <property type="match status" value="1"/>
</dbReference>
<dbReference type="PANTHER" id="PTHR42976:SF1">
    <property type="entry name" value="GH18 DOMAIN-CONTAINING PROTEIN-RELATED"/>
    <property type="match status" value="1"/>
</dbReference>
<feature type="domain" description="Chitin-binding type-3" evidence="3">
    <location>
        <begin position="469"/>
        <end position="517"/>
    </location>
</feature>
<dbReference type="SUPFAM" id="SSF51445">
    <property type="entry name" value="(Trans)glycosidases"/>
    <property type="match status" value="1"/>
</dbReference>
<dbReference type="GO" id="GO:0008843">
    <property type="term" value="F:endochitinase activity"/>
    <property type="evidence" value="ECO:0007669"/>
    <property type="project" value="UniProtKB-EC"/>
</dbReference>
<comment type="caution">
    <text evidence="4">The sequence shown here is derived from an EMBL/GenBank/DDBJ whole genome shotgun (WGS) entry which is preliminary data.</text>
</comment>
<dbReference type="EC" id="3.2.1.14" evidence="4"/>
<dbReference type="Gene3D" id="2.10.10.20">
    <property type="entry name" value="Carbohydrate-binding module superfamily 5/12"/>
    <property type="match status" value="2"/>
</dbReference>
<evidence type="ECO:0000313" key="5">
    <source>
        <dbReference type="Proteomes" id="UP001549257"/>
    </source>
</evidence>
<keyword evidence="4" id="KW-0326">Glycosidase</keyword>
<feature type="domain" description="Chitin-binding type-3" evidence="3">
    <location>
        <begin position="401"/>
        <end position="449"/>
    </location>
</feature>
<dbReference type="InterPro" id="IPR017853">
    <property type="entry name" value="GH"/>
</dbReference>
<keyword evidence="2" id="KW-0812">Transmembrane</keyword>
<sequence length="543" mass="58064">MTALTSPAAPGPKQKPVKTRRLSIFRLFIAIVVTAAVVFGGVIGARSWWSSATTPEVNPWFAGYVDVTATPTFSFETPKSDAGKNVLLSFIVAKAGENCTPSWGSAYTMDEAAKSLDLDRRIARLQQQGGEPIVSFGGLLNDELSTSCTDETELQAAYQSVIDRYDLSTIDLDIEAGNLADVEAGTRRAEVIASLQESQEAAGKNLAVWLTLPVAPTGLTESGTDAVAAFLDAGVDLAGVNVMTMDYGASRTEGQSMLNASTSALEQTHRQLGVLYSRAKIDLTSDTLWSKIGATPMIGQNDVEDEVFTLDDAKGFNKFVVAHGLGRMSMWSLNRDITCGSNYADTRRVSDSCSGVIQGDTRFADLLAVKMKGSPEAASTVTTTNEALAPVVADDPEKSPYQIWSSDGTYLLGTKVVWHGNVYSAKWWTRGDLPDNPVLESFDTPWDLVGPVLPGETPVPVATVPPGTYPEWDGASTYPEGSRVIEGQYAFEAKWWNQGDSPAAASTDPDNSPWVRLTDVQIEEVIAGQPAPAQTSPTQTPAG</sequence>
<gene>
    <name evidence="4" type="ORF">ABIE21_002871</name>
</gene>
<accession>A0ABV2QQL1</accession>
<dbReference type="InterPro" id="IPR003610">
    <property type="entry name" value="CBM5/12"/>
</dbReference>
<keyword evidence="2" id="KW-0472">Membrane</keyword>
<dbReference type="Gene3D" id="3.20.20.80">
    <property type="entry name" value="Glycosidases"/>
    <property type="match status" value="1"/>
</dbReference>
<dbReference type="InterPro" id="IPR052750">
    <property type="entry name" value="GH18_Chitinase"/>
</dbReference>
<evidence type="ECO:0000256" key="2">
    <source>
        <dbReference type="SAM" id="Phobius"/>
    </source>
</evidence>
<dbReference type="Proteomes" id="UP001549257">
    <property type="component" value="Unassembled WGS sequence"/>
</dbReference>
<dbReference type="SUPFAM" id="SSF51055">
    <property type="entry name" value="Carbohydrate binding domain"/>
    <property type="match status" value="2"/>
</dbReference>
<reference evidence="4 5" key="1">
    <citation type="submission" date="2024-06" db="EMBL/GenBank/DDBJ databases">
        <title>Sorghum-associated microbial communities from plants grown in Nebraska, USA.</title>
        <authorList>
            <person name="Schachtman D."/>
        </authorList>
    </citation>
    <scope>NUCLEOTIDE SEQUENCE [LARGE SCALE GENOMIC DNA]</scope>
    <source>
        <strain evidence="4 5">2857</strain>
    </source>
</reference>
<name>A0ABV2QQL1_9MICO</name>
<dbReference type="SMART" id="SM00495">
    <property type="entry name" value="ChtBD3"/>
    <property type="match status" value="2"/>
</dbReference>
<dbReference type="EMBL" id="JBEPSJ010000003">
    <property type="protein sequence ID" value="MET4583352.1"/>
    <property type="molecule type" value="Genomic_DNA"/>
</dbReference>
<keyword evidence="5" id="KW-1185">Reference proteome</keyword>
<keyword evidence="1 4" id="KW-0378">Hydrolase</keyword>
<dbReference type="CDD" id="cd06543">
    <property type="entry name" value="GH18_PF-ChiA-like"/>
    <property type="match status" value="1"/>
</dbReference>
<keyword evidence="2" id="KW-1133">Transmembrane helix</keyword>